<dbReference type="Gene3D" id="3.40.50.360">
    <property type="match status" value="1"/>
</dbReference>
<dbReference type="Proteomes" id="UP000611629">
    <property type="component" value="Unassembled WGS sequence"/>
</dbReference>
<dbReference type="GO" id="GO:0016651">
    <property type="term" value="F:oxidoreductase activity, acting on NAD(P)H"/>
    <property type="evidence" value="ECO:0007669"/>
    <property type="project" value="UniProtKB-ARBA"/>
</dbReference>
<dbReference type="PROSITE" id="PS50902">
    <property type="entry name" value="FLAVODOXIN_LIKE"/>
    <property type="match status" value="1"/>
</dbReference>
<comment type="caution">
    <text evidence="2">The sequence shown here is derived from an EMBL/GenBank/DDBJ whole genome shotgun (WGS) entry which is preliminary data.</text>
</comment>
<evidence type="ECO:0000259" key="1">
    <source>
        <dbReference type="PROSITE" id="PS50902"/>
    </source>
</evidence>
<feature type="domain" description="Flavodoxin-like" evidence="1">
    <location>
        <begin position="3"/>
        <end position="158"/>
    </location>
</feature>
<dbReference type="Pfam" id="PF12682">
    <property type="entry name" value="Flavodoxin_4"/>
    <property type="match status" value="1"/>
</dbReference>
<evidence type="ECO:0000313" key="3">
    <source>
        <dbReference type="Proteomes" id="UP000611629"/>
    </source>
</evidence>
<dbReference type="AlphaFoldDB" id="A0A974BMM0"/>
<accession>A0A974BMM0</accession>
<proteinExistence type="predicted"/>
<sequence length="162" mass="17755">MKNLVVYYSRSKNTETAAQEILKAVGGDAKKIELIKDCSFAGAAFKALFGLKGKVKSIDFNVKDYDNIFIGSPVWAGKSSTPINTFLSDVDLAGKNVFVFITQADGKTPYPVYKSIAERVESKGGKVIDSFFIKTDMKNPLTPAQAAEPVSEWINKNSVYLQ</sequence>
<name>A0A974BMM0_SEDHY</name>
<reference evidence="2" key="1">
    <citation type="submission" date="2020-07" db="EMBL/GenBank/DDBJ databases">
        <title>Genomic analysis of a strain of Sedimentibacter Hydroxybenzoicus DSM7310.</title>
        <authorList>
            <person name="Ma S."/>
        </authorList>
    </citation>
    <scope>NUCLEOTIDE SEQUENCE</scope>
    <source>
        <strain evidence="2">DSM 7310</strain>
    </source>
</reference>
<dbReference type="PANTHER" id="PTHR39201:SF1">
    <property type="entry name" value="FLAVODOXIN-LIKE DOMAIN-CONTAINING PROTEIN"/>
    <property type="match status" value="1"/>
</dbReference>
<evidence type="ECO:0000313" key="2">
    <source>
        <dbReference type="EMBL" id="NYB75365.1"/>
    </source>
</evidence>
<dbReference type="PANTHER" id="PTHR39201">
    <property type="entry name" value="EXPORTED PROTEIN-RELATED"/>
    <property type="match status" value="1"/>
</dbReference>
<dbReference type="EMBL" id="JACBNQ010000020">
    <property type="protein sequence ID" value="NYB75365.1"/>
    <property type="molecule type" value="Genomic_DNA"/>
</dbReference>
<keyword evidence="3" id="KW-1185">Reference proteome</keyword>
<gene>
    <name evidence="2" type="ORF">HZF24_14550</name>
</gene>
<dbReference type="RefSeq" id="WP_179239068.1">
    <property type="nucleotide sequence ID" value="NZ_JACBNQ010000020.1"/>
</dbReference>
<dbReference type="InterPro" id="IPR029039">
    <property type="entry name" value="Flavoprotein-like_sf"/>
</dbReference>
<protein>
    <submittedName>
        <fullName evidence="2">Flavodoxin</fullName>
    </submittedName>
</protein>
<dbReference type="InterPro" id="IPR008254">
    <property type="entry name" value="Flavodoxin/NO_synth"/>
</dbReference>
<organism evidence="2 3">
    <name type="scientific">Sedimentibacter hydroxybenzoicus DSM 7310</name>
    <dbReference type="NCBI Taxonomy" id="1123245"/>
    <lineage>
        <taxon>Bacteria</taxon>
        <taxon>Bacillati</taxon>
        <taxon>Bacillota</taxon>
        <taxon>Tissierellia</taxon>
        <taxon>Sedimentibacter</taxon>
    </lineage>
</organism>
<dbReference type="GO" id="GO:0010181">
    <property type="term" value="F:FMN binding"/>
    <property type="evidence" value="ECO:0007669"/>
    <property type="project" value="InterPro"/>
</dbReference>
<dbReference type="SUPFAM" id="SSF52218">
    <property type="entry name" value="Flavoproteins"/>
    <property type="match status" value="1"/>
</dbReference>